<feature type="domain" description="Metallo-beta-lactamase" evidence="1">
    <location>
        <begin position="19"/>
        <end position="200"/>
    </location>
</feature>
<dbReference type="InterPro" id="IPR001279">
    <property type="entry name" value="Metallo-B-lactamas"/>
</dbReference>
<proteinExistence type="predicted"/>
<dbReference type="AlphaFoldDB" id="A0A9E7UAN8"/>
<evidence type="ECO:0000313" key="3">
    <source>
        <dbReference type="Proteomes" id="UP001057580"/>
    </source>
</evidence>
<reference evidence="2" key="1">
    <citation type="submission" date="2022-09" db="EMBL/GenBank/DDBJ databases">
        <title>Diverse halophilic archaea isolated from saline environments.</title>
        <authorList>
            <person name="Cui H.-L."/>
        </authorList>
    </citation>
    <scope>NUCLEOTIDE SEQUENCE</scope>
    <source>
        <strain evidence="2">ZS-35-S2</strain>
    </source>
</reference>
<keyword evidence="3" id="KW-1185">Reference proteome</keyword>
<dbReference type="SUPFAM" id="SSF56281">
    <property type="entry name" value="Metallo-hydrolase/oxidoreductase"/>
    <property type="match status" value="1"/>
</dbReference>
<dbReference type="PANTHER" id="PTHR43546">
    <property type="entry name" value="UPF0173 METAL-DEPENDENT HYDROLASE MJ1163-RELATED"/>
    <property type="match status" value="1"/>
</dbReference>
<sequence length="236" mass="26023">MELTYHGCAAFECADDDGRTLLLDPWIVENPHTTATVDDFDAVETIFVTHGARDHLGDAPAIAQRANAPIVCDCTTSIVLRDRLPDELIRRYVWGMEAEGDGWYARVLESHHPSQFFEERLVGAAQAYVVEFGGETIYHLGDTSIFGDIELFGELYEPTVCCLPVGAAGPEHSPELFPEEAALVAEWLAPSVHTIVPMHYAEGSTRPEEFVAHCRERGLEGQVDIVVMEPGTTLEP</sequence>
<evidence type="ECO:0000313" key="2">
    <source>
        <dbReference type="EMBL" id="UWM54438.1"/>
    </source>
</evidence>
<organism evidence="2 3">
    <name type="scientific">Salinirubellus salinus</name>
    <dbReference type="NCBI Taxonomy" id="1364945"/>
    <lineage>
        <taxon>Archaea</taxon>
        <taxon>Methanobacteriati</taxon>
        <taxon>Methanobacteriota</taxon>
        <taxon>Stenosarchaea group</taxon>
        <taxon>Halobacteria</taxon>
        <taxon>Halobacteriales</taxon>
        <taxon>Natronomonadaceae</taxon>
        <taxon>Salinirubellus</taxon>
    </lineage>
</organism>
<dbReference type="InterPro" id="IPR036866">
    <property type="entry name" value="RibonucZ/Hydroxyglut_hydro"/>
</dbReference>
<dbReference type="RefSeq" id="WP_260593458.1">
    <property type="nucleotide sequence ID" value="NZ_CP104003.1"/>
</dbReference>
<protein>
    <submittedName>
        <fullName evidence="2">MBL fold metallo-hydrolase</fullName>
    </submittedName>
</protein>
<dbReference type="PANTHER" id="PTHR43546:SF3">
    <property type="entry name" value="UPF0173 METAL-DEPENDENT HYDROLASE MJ1163"/>
    <property type="match status" value="1"/>
</dbReference>
<dbReference type="GeneID" id="74944806"/>
<dbReference type="KEGG" id="ssai:N0B31_20250"/>
<dbReference type="Gene3D" id="3.60.15.10">
    <property type="entry name" value="Ribonuclease Z/Hydroxyacylglutathione hydrolase-like"/>
    <property type="match status" value="1"/>
</dbReference>
<accession>A0A9E7UAN8</accession>
<name>A0A9E7UAN8_9EURY</name>
<dbReference type="InterPro" id="IPR050114">
    <property type="entry name" value="UPF0173_UPF0282_UlaG_hydrolase"/>
</dbReference>
<dbReference type="Pfam" id="PF12706">
    <property type="entry name" value="Lactamase_B_2"/>
    <property type="match status" value="1"/>
</dbReference>
<dbReference type="Proteomes" id="UP001057580">
    <property type="component" value="Chromosome"/>
</dbReference>
<gene>
    <name evidence="2" type="ORF">N0B31_20250</name>
</gene>
<dbReference type="EMBL" id="CP104003">
    <property type="protein sequence ID" value="UWM54438.1"/>
    <property type="molecule type" value="Genomic_DNA"/>
</dbReference>
<evidence type="ECO:0000259" key="1">
    <source>
        <dbReference type="Pfam" id="PF12706"/>
    </source>
</evidence>
<dbReference type="CDD" id="cd06262">
    <property type="entry name" value="metallo-hydrolase-like_MBL-fold"/>
    <property type="match status" value="1"/>
</dbReference>